<comment type="caution">
    <text evidence="2">The sequence shown here is derived from an EMBL/GenBank/DDBJ whole genome shotgun (WGS) entry which is preliminary data.</text>
</comment>
<keyword evidence="3" id="KW-1185">Reference proteome</keyword>
<evidence type="ECO:0000313" key="2">
    <source>
        <dbReference type="EMBL" id="PIG86176.1"/>
    </source>
</evidence>
<feature type="signal peptide" evidence="1">
    <location>
        <begin position="1"/>
        <end position="21"/>
    </location>
</feature>
<protein>
    <submittedName>
        <fullName evidence="2">Uncharacterized protein</fullName>
    </submittedName>
</protein>
<keyword evidence="1" id="KW-0732">Signal</keyword>
<accession>A0A2G7G003</accession>
<organism evidence="2 3">
    <name type="scientific">Aspergillus arachidicola</name>
    <dbReference type="NCBI Taxonomy" id="656916"/>
    <lineage>
        <taxon>Eukaryota</taxon>
        <taxon>Fungi</taxon>
        <taxon>Dikarya</taxon>
        <taxon>Ascomycota</taxon>
        <taxon>Pezizomycotina</taxon>
        <taxon>Eurotiomycetes</taxon>
        <taxon>Eurotiomycetidae</taxon>
        <taxon>Eurotiales</taxon>
        <taxon>Aspergillaceae</taxon>
        <taxon>Aspergillus</taxon>
        <taxon>Aspergillus subgen. Circumdati</taxon>
    </lineage>
</organism>
<proteinExistence type="predicted"/>
<evidence type="ECO:0000313" key="3">
    <source>
        <dbReference type="Proteomes" id="UP000231358"/>
    </source>
</evidence>
<sequence length="97" mass="10717">MRLFSLLTASTLALFVSPSFASSPLGTVPSANLVQPYRCVKVDPNIQDKPNCYLIQSKGPSMPFKSLSFLYSARGQPYLQASLPCFEFQVRGVGQRR</sequence>
<reference evidence="2 3" key="1">
    <citation type="submission" date="2017-05" db="EMBL/GenBank/DDBJ databases">
        <title>Genome sequence for an aflatoxigenic pathogen of Argentinian peanut, Aspergillus arachidicola.</title>
        <authorList>
            <person name="Moore G."/>
            <person name="Beltz S.B."/>
            <person name="Mack B.M."/>
        </authorList>
    </citation>
    <scope>NUCLEOTIDE SEQUENCE [LARGE SCALE GENOMIC DNA]</scope>
    <source>
        <strain evidence="2 3">CBS 117610</strain>
    </source>
</reference>
<feature type="chain" id="PRO_5013694446" evidence="1">
    <location>
        <begin position="22"/>
        <end position="97"/>
    </location>
</feature>
<gene>
    <name evidence="2" type="ORF">AARAC_006204</name>
</gene>
<dbReference type="AlphaFoldDB" id="A0A2G7G003"/>
<dbReference type="Proteomes" id="UP000231358">
    <property type="component" value="Unassembled WGS sequence"/>
</dbReference>
<dbReference type="EMBL" id="NEXV01000269">
    <property type="protein sequence ID" value="PIG86176.1"/>
    <property type="molecule type" value="Genomic_DNA"/>
</dbReference>
<name>A0A2G7G003_9EURO</name>
<evidence type="ECO:0000256" key="1">
    <source>
        <dbReference type="SAM" id="SignalP"/>
    </source>
</evidence>